<dbReference type="Proteomes" id="UP000068447">
    <property type="component" value="Chromosome"/>
</dbReference>
<feature type="signal peptide" evidence="1">
    <location>
        <begin position="1"/>
        <end position="17"/>
    </location>
</feature>
<dbReference type="RefSeq" id="WP_062475945.1">
    <property type="nucleotide sequence ID" value="NZ_CP013650.1"/>
</dbReference>
<evidence type="ECO:0008006" key="4">
    <source>
        <dbReference type="Google" id="ProtNLM"/>
    </source>
</evidence>
<dbReference type="AlphaFoldDB" id="A0A0U2ZFN5"/>
<sequence>MKTLLASLLVISSSAIATDCNVNLKGDLSLEKGILTLSTQDNQPLVLDGTGATFNGNTMSLNTQQQQLLNQYHQQVSELAPQVAGIAMDAVELASEGINSAFGELLGYDDELVLEFSEEMSMLKEKVSQQLYAEDGSIRFNSVQLKDDKFFGPQFESEIEQKVKKMVARSMGSLMMAMGKQMLSSGGDMKNFEQRMENFGENLEQRITSKAEIIEKRADSLCYDLARLDDLEQQISHQIPDLSELDIVRVEGDRNLM</sequence>
<reference evidence="2 3" key="1">
    <citation type="submission" date="2015-12" db="EMBL/GenBank/DDBJ databases">
        <title>Complete genome of Lacimicrobium alkaliphilum KCTC 32984.</title>
        <authorList>
            <person name="Kim S.-G."/>
            <person name="Lee Y.-J."/>
        </authorList>
    </citation>
    <scope>NUCLEOTIDE SEQUENCE [LARGE SCALE GENOMIC DNA]</scope>
    <source>
        <strain evidence="2 3">YelD216</strain>
    </source>
</reference>
<accession>A0A0U2ZFN5</accession>
<dbReference type="OrthoDB" id="6397557at2"/>
<organism evidence="2 3">
    <name type="scientific">Lacimicrobium alkaliphilum</name>
    <dbReference type="NCBI Taxonomy" id="1526571"/>
    <lineage>
        <taxon>Bacteria</taxon>
        <taxon>Pseudomonadati</taxon>
        <taxon>Pseudomonadota</taxon>
        <taxon>Gammaproteobacteria</taxon>
        <taxon>Alteromonadales</taxon>
        <taxon>Alteromonadaceae</taxon>
        <taxon>Lacimicrobium</taxon>
    </lineage>
</organism>
<keyword evidence="3" id="KW-1185">Reference proteome</keyword>
<dbReference type="EMBL" id="CP013650">
    <property type="protein sequence ID" value="ALS97244.1"/>
    <property type="molecule type" value="Genomic_DNA"/>
</dbReference>
<gene>
    <name evidence="2" type="ORF">AT746_02415</name>
</gene>
<dbReference type="InterPro" id="IPR021307">
    <property type="entry name" value="DUF2884"/>
</dbReference>
<evidence type="ECO:0000256" key="1">
    <source>
        <dbReference type="SAM" id="SignalP"/>
    </source>
</evidence>
<proteinExistence type="predicted"/>
<evidence type="ECO:0000313" key="2">
    <source>
        <dbReference type="EMBL" id="ALS97244.1"/>
    </source>
</evidence>
<dbReference type="STRING" id="1526571.AT746_02415"/>
<keyword evidence="1" id="KW-0732">Signal</keyword>
<name>A0A0U2ZFN5_9ALTE</name>
<dbReference type="Pfam" id="PF11101">
    <property type="entry name" value="DUF2884"/>
    <property type="match status" value="1"/>
</dbReference>
<protein>
    <recommendedName>
        <fullName evidence="4">Chemotaxis protein</fullName>
    </recommendedName>
</protein>
<feature type="chain" id="PRO_5006835408" description="Chemotaxis protein" evidence="1">
    <location>
        <begin position="18"/>
        <end position="257"/>
    </location>
</feature>
<evidence type="ECO:0000313" key="3">
    <source>
        <dbReference type="Proteomes" id="UP000068447"/>
    </source>
</evidence>
<dbReference type="KEGG" id="lal:AT746_02415"/>